<name>A0ABQ9VMK0_SAGOE</name>
<sequence>MVSRPEAEGESMDAELAVAPPGCSHLGSFKVDNWKQNLRAIYQCFVWSGTAEARKRKAREGKQEELVQQVRKRLEEELMANLLEHVEEEEVSPDGEALHGQGLHRG</sequence>
<proteinExistence type="predicted"/>
<evidence type="ECO:0000256" key="1">
    <source>
        <dbReference type="SAM" id="MobiDB-lite"/>
    </source>
</evidence>
<feature type="region of interest" description="Disordered" evidence="1">
    <location>
        <begin position="86"/>
        <end position="106"/>
    </location>
</feature>
<keyword evidence="3" id="KW-1185">Reference proteome</keyword>
<comment type="caution">
    <text evidence="2">The sequence shown here is derived from an EMBL/GenBank/DDBJ whole genome shotgun (WGS) entry which is preliminary data.</text>
</comment>
<dbReference type="Proteomes" id="UP001266305">
    <property type="component" value="Unassembled WGS sequence"/>
</dbReference>
<evidence type="ECO:0000313" key="2">
    <source>
        <dbReference type="EMBL" id="KAK2110606.1"/>
    </source>
</evidence>
<evidence type="ECO:0000313" key="3">
    <source>
        <dbReference type="Proteomes" id="UP001266305"/>
    </source>
</evidence>
<gene>
    <name evidence="2" type="ORF">P7K49_010352</name>
</gene>
<dbReference type="EMBL" id="JASSZA010000005">
    <property type="protein sequence ID" value="KAK2110606.1"/>
    <property type="molecule type" value="Genomic_DNA"/>
</dbReference>
<reference evidence="2 3" key="1">
    <citation type="submission" date="2023-05" db="EMBL/GenBank/DDBJ databases">
        <title>B98-5 Cell Line De Novo Hybrid Assembly: An Optical Mapping Approach.</title>
        <authorList>
            <person name="Kananen K."/>
            <person name="Auerbach J.A."/>
            <person name="Kautto E."/>
            <person name="Blachly J.S."/>
        </authorList>
    </citation>
    <scope>NUCLEOTIDE SEQUENCE [LARGE SCALE GENOMIC DNA]</scope>
    <source>
        <strain evidence="2">B95-8</strain>
        <tissue evidence="2">Cell line</tissue>
    </source>
</reference>
<accession>A0ABQ9VMK0</accession>
<organism evidence="2 3">
    <name type="scientific">Saguinus oedipus</name>
    <name type="common">Cotton-top tamarin</name>
    <name type="synonym">Oedipomidas oedipus</name>
    <dbReference type="NCBI Taxonomy" id="9490"/>
    <lineage>
        <taxon>Eukaryota</taxon>
        <taxon>Metazoa</taxon>
        <taxon>Chordata</taxon>
        <taxon>Craniata</taxon>
        <taxon>Vertebrata</taxon>
        <taxon>Euteleostomi</taxon>
        <taxon>Mammalia</taxon>
        <taxon>Eutheria</taxon>
        <taxon>Euarchontoglires</taxon>
        <taxon>Primates</taxon>
        <taxon>Haplorrhini</taxon>
        <taxon>Platyrrhini</taxon>
        <taxon>Cebidae</taxon>
        <taxon>Callitrichinae</taxon>
        <taxon>Saguinus</taxon>
    </lineage>
</organism>
<protein>
    <submittedName>
        <fullName evidence="2">Uncharacterized protein</fullName>
    </submittedName>
</protein>